<gene>
    <name evidence="2" type="ORF">K461DRAFT_294997</name>
</gene>
<evidence type="ECO:0000313" key="2">
    <source>
        <dbReference type="EMBL" id="KAF2152160.1"/>
    </source>
</evidence>
<keyword evidence="3" id="KW-1185">Reference proteome</keyword>
<sequence>MVLVLFRVILFCLVLSSLAGFSAGLRISERLSDVSANTSISGHLFAGSRFIGNFRTCNLKTRIQWPPHPPGLRFLRDDQANGHKFPRHQSIDRWYVAQLVDHQPRIRKISATQWYQQQSDLETVSTQNSIPSIDHAYERWWLKSFFERVIMRPEKCVPLNRLFFEYGPYLQDIFNGVAGPATQAELVGMSQYVNSFFKAEVMGPRHEFTFQRFMSATYAIDRNSKWQGSNERFTIPEKLDRKLGYLERIISGCQVMKIKSMIPYMQITNQRIYGLLRNMDQKLGSKIRRANVGFSAFAPLYKAYMEQLACEKMAVIGHVYRLADQVSRDLRTAGNLRGADTAALSRWRCILERHKEVIARPQSWRFAIDWDWDHRHSRSHVWYDEEMTNVTACIIVA</sequence>
<dbReference type="AlphaFoldDB" id="A0A9P4MFA9"/>
<feature type="chain" id="PRO_5040152000" evidence="1">
    <location>
        <begin position="25"/>
        <end position="397"/>
    </location>
</feature>
<proteinExistence type="predicted"/>
<evidence type="ECO:0000256" key="1">
    <source>
        <dbReference type="SAM" id="SignalP"/>
    </source>
</evidence>
<keyword evidence="1" id="KW-0732">Signal</keyword>
<reference evidence="2" key="1">
    <citation type="journal article" date="2020" name="Stud. Mycol.">
        <title>101 Dothideomycetes genomes: a test case for predicting lifestyles and emergence of pathogens.</title>
        <authorList>
            <person name="Haridas S."/>
            <person name="Albert R."/>
            <person name="Binder M."/>
            <person name="Bloem J."/>
            <person name="Labutti K."/>
            <person name="Salamov A."/>
            <person name="Andreopoulos B."/>
            <person name="Baker S."/>
            <person name="Barry K."/>
            <person name="Bills G."/>
            <person name="Bluhm B."/>
            <person name="Cannon C."/>
            <person name="Castanera R."/>
            <person name="Culley D."/>
            <person name="Daum C."/>
            <person name="Ezra D."/>
            <person name="Gonzalez J."/>
            <person name="Henrissat B."/>
            <person name="Kuo A."/>
            <person name="Liang C."/>
            <person name="Lipzen A."/>
            <person name="Lutzoni F."/>
            <person name="Magnuson J."/>
            <person name="Mondo S."/>
            <person name="Nolan M."/>
            <person name="Ohm R."/>
            <person name="Pangilinan J."/>
            <person name="Park H.-J."/>
            <person name="Ramirez L."/>
            <person name="Alfaro M."/>
            <person name="Sun H."/>
            <person name="Tritt A."/>
            <person name="Yoshinaga Y."/>
            <person name="Zwiers L.-H."/>
            <person name="Turgeon B."/>
            <person name="Goodwin S."/>
            <person name="Spatafora J."/>
            <person name="Crous P."/>
            <person name="Grigoriev I."/>
        </authorList>
    </citation>
    <scope>NUCLEOTIDE SEQUENCE</scope>
    <source>
        <strain evidence="2">CBS 260.36</strain>
    </source>
</reference>
<accession>A0A9P4MFA9</accession>
<protein>
    <submittedName>
        <fullName evidence="2">Uncharacterized protein</fullName>
    </submittedName>
</protein>
<evidence type="ECO:0000313" key="3">
    <source>
        <dbReference type="Proteomes" id="UP000799439"/>
    </source>
</evidence>
<dbReference type="OrthoDB" id="5428738at2759"/>
<dbReference type="EMBL" id="ML996087">
    <property type="protein sequence ID" value="KAF2152160.1"/>
    <property type="molecule type" value="Genomic_DNA"/>
</dbReference>
<feature type="signal peptide" evidence="1">
    <location>
        <begin position="1"/>
        <end position="24"/>
    </location>
</feature>
<comment type="caution">
    <text evidence="2">The sequence shown here is derived from an EMBL/GenBank/DDBJ whole genome shotgun (WGS) entry which is preliminary data.</text>
</comment>
<name>A0A9P4MFA9_9PEZI</name>
<organism evidence="2 3">
    <name type="scientific">Myriangium duriaei CBS 260.36</name>
    <dbReference type="NCBI Taxonomy" id="1168546"/>
    <lineage>
        <taxon>Eukaryota</taxon>
        <taxon>Fungi</taxon>
        <taxon>Dikarya</taxon>
        <taxon>Ascomycota</taxon>
        <taxon>Pezizomycotina</taxon>
        <taxon>Dothideomycetes</taxon>
        <taxon>Dothideomycetidae</taxon>
        <taxon>Myriangiales</taxon>
        <taxon>Myriangiaceae</taxon>
        <taxon>Myriangium</taxon>
    </lineage>
</organism>
<dbReference type="Proteomes" id="UP000799439">
    <property type="component" value="Unassembled WGS sequence"/>
</dbReference>